<proteinExistence type="predicted"/>
<dbReference type="PROSITE" id="PS51664">
    <property type="entry name" value="YCAO"/>
    <property type="match status" value="1"/>
</dbReference>
<accession>A0A1Q4VAL4</accession>
<feature type="region of interest" description="Disordered" evidence="1">
    <location>
        <begin position="339"/>
        <end position="427"/>
    </location>
</feature>
<gene>
    <name evidence="3" type="ORF">AB852_12205</name>
</gene>
<feature type="region of interest" description="Disordered" evidence="1">
    <location>
        <begin position="1"/>
        <end position="26"/>
    </location>
</feature>
<name>A0A1Q4VAL4_9ACTN</name>
<dbReference type="RefSeq" id="WP_073787016.1">
    <property type="nucleotide sequence ID" value="NZ_LFBV01000002.1"/>
</dbReference>
<dbReference type="AlphaFoldDB" id="A0A1Q4VAL4"/>
<sequence length="496" mass="51732">MSAVEPLPRSAGSGGSARTAEPGPSPVWPVQVVSPFPDAPRFVLGRTAARSSAFTPNDAAGGRTVLIGAATGTDRADVARRARGELMERMHNVLSGHRAREGAVVASYASLRRRGTAALDPCSWAELRSLTHLREAAMPWVTGTSLTGGGQVLVPACAVYLAHRPPAGCPAPLRPGSTGLAAHDTAARAREHAVLEILERDLFWHAWYADAPRRSPPGPAPLDEELRRVLVVLGLRERCLVLPGPGGISCVVACVHTSDGTRQSFGARATSGALGPAAVSAVREALMVRWSMGTASARTVWARMREQGPDRQPSGPLEHALHTFHRQDSLTALLRGATGEPWTTTARGPVGEPRSTARASAAEPRATAHDSSEDPWMTEPDSAGDPRVPARGSAGDLRVTARGPSGNPSAAGHDPVRDPGVTAPGPAEAAPRLLAERTGEDVVEVDTSVSAADGGRAVVVRVIAPGARRMPVDEPDRAALALPAGNARRHPPHPLG</sequence>
<evidence type="ECO:0000256" key="1">
    <source>
        <dbReference type="SAM" id="MobiDB-lite"/>
    </source>
</evidence>
<keyword evidence="4" id="KW-1185">Reference proteome</keyword>
<feature type="compositionally biased region" description="Low complexity" evidence="1">
    <location>
        <begin position="352"/>
        <end position="365"/>
    </location>
</feature>
<dbReference type="Pfam" id="PF02624">
    <property type="entry name" value="YcaO"/>
    <property type="match status" value="1"/>
</dbReference>
<dbReference type="Gene3D" id="3.30.1330.230">
    <property type="match status" value="1"/>
</dbReference>
<dbReference type="EMBL" id="LFBV01000002">
    <property type="protein sequence ID" value="OKH94902.1"/>
    <property type="molecule type" value="Genomic_DNA"/>
</dbReference>
<dbReference type="PANTHER" id="PTHR37809:SF1">
    <property type="entry name" value="RIBOSOMAL PROTEIN S12 METHYLTHIOTRANSFERASE ACCESSORY FACTOR YCAO"/>
    <property type="match status" value="1"/>
</dbReference>
<reference evidence="3 4" key="1">
    <citation type="submission" date="2015-06" db="EMBL/GenBank/DDBJ databases">
        <title>Cloning and characterization of the uncialamcin biosynthetic gene cluster.</title>
        <authorList>
            <person name="Yan X."/>
            <person name="Huang T."/>
            <person name="Ge H."/>
            <person name="Shen B."/>
        </authorList>
    </citation>
    <scope>NUCLEOTIDE SEQUENCE [LARGE SCALE GENOMIC DNA]</scope>
    <source>
        <strain evidence="3 4">DCA2648</strain>
    </source>
</reference>
<comment type="caution">
    <text evidence="3">The sequence shown here is derived from an EMBL/GenBank/DDBJ whole genome shotgun (WGS) entry which is preliminary data.</text>
</comment>
<evidence type="ECO:0000313" key="4">
    <source>
        <dbReference type="Proteomes" id="UP000186455"/>
    </source>
</evidence>
<organism evidence="3 4">
    <name type="scientific">Streptomyces uncialis</name>
    <dbReference type="NCBI Taxonomy" id="1048205"/>
    <lineage>
        <taxon>Bacteria</taxon>
        <taxon>Bacillati</taxon>
        <taxon>Actinomycetota</taxon>
        <taxon>Actinomycetes</taxon>
        <taxon>Kitasatosporales</taxon>
        <taxon>Streptomycetaceae</taxon>
        <taxon>Streptomyces</taxon>
    </lineage>
</organism>
<dbReference type="Proteomes" id="UP000186455">
    <property type="component" value="Unassembled WGS sequence"/>
</dbReference>
<dbReference type="STRING" id="1048205.AB852_12205"/>
<dbReference type="InterPro" id="IPR003776">
    <property type="entry name" value="YcaO-like_dom"/>
</dbReference>
<protein>
    <recommendedName>
        <fullName evidence="2">YcaO domain-containing protein</fullName>
    </recommendedName>
</protein>
<evidence type="ECO:0000259" key="2">
    <source>
        <dbReference type="PROSITE" id="PS51664"/>
    </source>
</evidence>
<evidence type="ECO:0000313" key="3">
    <source>
        <dbReference type="EMBL" id="OKH94902.1"/>
    </source>
</evidence>
<feature type="domain" description="YcaO" evidence="2">
    <location>
        <begin position="70"/>
        <end position="496"/>
    </location>
</feature>
<dbReference type="PANTHER" id="PTHR37809">
    <property type="entry name" value="RIBOSOMAL PROTEIN S12 METHYLTHIOTRANSFERASE ACCESSORY FACTOR YCAO"/>
    <property type="match status" value="1"/>
</dbReference>